<dbReference type="CDD" id="cd06577">
    <property type="entry name" value="PASTA_pknB"/>
    <property type="match status" value="3"/>
</dbReference>
<keyword evidence="1" id="KW-0812">Transmembrane</keyword>
<evidence type="ECO:0000259" key="2">
    <source>
        <dbReference type="PROSITE" id="PS51178"/>
    </source>
</evidence>
<dbReference type="Pfam" id="PF03793">
    <property type="entry name" value="PASTA"/>
    <property type="match status" value="3"/>
</dbReference>
<name>A0A849SPX3_UNCEI</name>
<protein>
    <submittedName>
        <fullName evidence="3">PASTA domain-containing protein</fullName>
    </submittedName>
</protein>
<feature type="transmembrane region" description="Helical" evidence="1">
    <location>
        <begin position="30"/>
        <end position="51"/>
    </location>
</feature>
<gene>
    <name evidence="3" type="ORF">HOP12_12410</name>
</gene>
<reference evidence="3 4" key="1">
    <citation type="submission" date="2020-04" db="EMBL/GenBank/DDBJ databases">
        <title>Metagenomic profiling of ammonia- and methane-oxidizing microorganisms in a Dutch drinking water treatment plant.</title>
        <authorList>
            <person name="Poghosyan L."/>
            <person name="Leucker S."/>
        </authorList>
    </citation>
    <scope>NUCLEOTIDE SEQUENCE [LARGE SCALE GENOMIC DNA]</scope>
    <source>
        <strain evidence="3">S-RSF-IL-03</strain>
    </source>
</reference>
<dbReference type="Proteomes" id="UP000580839">
    <property type="component" value="Unassembled WGS sequence"/>
</dbReference>
<feature type="domain" description="PASTA" evidence="2">
    <location>
        <begin position="62"/>
        <end position="129"/>
    </location>
</feature>
<keyword evidence="1" id="KW-1133">Transmembrane helix</keyword>
<dbReference type="AlphaFoldDB" id="A0A849SPX3"/>
<dbReference type="Gene3D" id="3.30.10.20">
    <property type="match status" value="3"/>
</dbReference>
<evidence type="ECO:0000313" key="3">
    <source>
        <dbReference type="EMBL" id="NOT34957.1"/>
    </source>
</evidence>
<feature type="domain" description="PASTA" evidence="2">
    <location>
        <begin position="130"/>
        <end position="197"/>
    </location>
</feature>
<dbReference type="SUPFAM" id="SSF54184">
    <property type="entry name" value="Penicillin-binding protein 2x (pbp-2x), c-terminal domain"/>
    <property type="match status" value="2"/>
</dbReference>
<comment type="caution">
    <text evidence="3">The sequence shown here is derived from an EMBL/GenBank/DDBJ whole genome shotgun (WGS) entry which is preliminary data.</text>
</comment>
<accession>A0A849SPX3</accession>
<organism evidence="3 4">
    <name type="scientific">Eiseniibacteriota bacterium</name>
    <dbReference type="NCBI Taxonomy" id="2212470"/>
    <lineage>
        <taxon>Bacteria</taxon>
        <taxon>Candidatus Eiseniibacteriota</taxon>
    </lineage>
</organism>
<dbReference type="InterPro" id="IPR005543">
    <property type="entry name" value="PASTA_dom"/>
</dbReference>
<evidence type="ECO:0000256" key="1">
    <source>
        <dbReference type="SAM" id="Phobius"/>
    </source>
</evidence>
<dbReference type="PROSITE" id="PS51178">
    <property type="entry name" value="PASTA"/>
    <property type="match status" value="3"/>
</dbReference>
<dbReference type="EMBL" id="JABFRW010000159">
    <property type="protein sequence ID" value="NOT34957.1"/>
    <property type="molecule type" value="Genomic_DNA"/>
</dbReference>
<proteinExistence type="predicted"/>
<keyword evidence="1" id="KW-0472">Membrane</keyword>
<evidence type="ECO:0000313" key="4">
    <source>
        <dbReference type="Proteomes" id="UP000580839"/>
    </source>
</evidence>
<sequence>MNDPARAPHEEPSGPAVYPYVERRRKTRPLVTALFLIGFAMLAFITGLVLFNSVLMPRVIHGVGQVEVPELSNLTFEQAQRVVGPASLKLERRGERFDPTVPRGFVLDQNPEPGTRVRRNRSVSVVVSLGEEFITVPALYGESQRSAEALLRSVGLRSGVVTRTPSDEVGEGLVAGSDPGPERVVPRDAVVHLLISSGGAEESFVMPDCAGRELENVRRQLEAFGFRVITPIGGGSRGTVVSQKPVPGARVTRGATVTLQGSGRVIR</sequence>
<dbReference type="SMART" id="SM00740">
    <property type="entry name" value="PASTA"/>
    <property type="match status" value="3"/>
</dbReference>
<feature type="domain" description="PASTA" evidence="2">
    <location>
        <begin position="200"/>
        <end position="263"/>
    </location>
</feature>